<sequence length="71" mass="7710">MGIEVNTNGENRRDGKDRTKASSSRQKCVNKPDAFCYICGCYGLPRQRHNMGGGERSGGGEACPWFAGARV</sequence>
<organism evidence="2 3">
    <name type="scientific">Podarcis lilfordi</name>
    <name type="common">Lilford's wall lizard</name>
    <dbReference type="NCBI Taxonomy" id="74358"/>
    <lineage>
        <taxon>Eukaryota</taxon>
        <taxon>Metazoa</taxon>
        <taxon>Chordata</taxon>
        <taxon>Craniata</taxon>
        <taxon>Vertebrata</taxon>
        <taxon>Euteleostomi</taxon>
        <taxon>Lepidosauria</taxon>
        <taxon>Squamata</taxon>
        <taxon>Bifurcata</taxon>
        <taxon>Unidentata</taxon>
        <taxon>Episquamata</taxon>
        <taxon>Laterata</taxon>
        <taxon>Lacertibaenia</taxon>
        <taxon>Lacertidae</taxon>
        <taxon>Podarcis</taxon>
    </lineage>
</organism>
<proteinExistence type="predicted"/>
<dbReference type="EMBL" id="OX395130">
    <property type="protein sequence ID" value="CAI5774308.1"/>
    <property type="molecule type" value="Genomic_DNA"/>
</dbReference>
<evidence type="ECO:0000313" key="3">
    <source>
        <dbReference type="Proteomes" id="UP001178461"/>
    </source>
</evidence>
<feature type="compositionally biased region" description="Basic and acidic residues" evidence="1">
    <location>
        <begin position="10"/>
        <end position="20"/>
    </location>
</feature>
<evidence type="ECO:0000256" key="1">
    <source>
        <dbReference type="SAM" id="MobiDB-lite"/>
    </source>
</evidence>
<dbReference type="AlphaFoldDB" id="A0AA35P6S5"/>
<evidence type="ECO:0000313" key="2">
    <source>
        <dbReference type="EMBL" id="CAI5774308.1"/>
    </source>
</evidence>
<feature type="region of interest" description="Disordered" evidence="1">
    <location>
        <begin position="1"/>
        <end position="26"/>
    </location>
</feature>
<accession>A0AA35P6S5</accession>
<protein>
    <submittedName>
        <fullName evidence="2">Uncharacterized protein</fullName>
    </submittedName>
</protein>
<gene>
    <name evidence="2" type="ORF">PODLI_1B026468</name>
</gene>
<name>A0AA35P6S5_9SAUR</name>
<keyword evidence="3" id="KW-1185">Reference proteome</keyword>
<reference evidence="2" key="1">
    <citation type="submission" date="2022-12" db="EMBL/GenBank/DDBJ databases">
        <authorList>
            <person name="Alioto T."/>
            <person name="Alioto T."/>
            <person name="Gomez Garrido J."/>
        </authorList>
    </citation>
    <scope>NUCLEOTIDE SEQUENCE</scope>
</reference>
<dbReference type="Proteomes" id="UP001178461">
    <property type="component" value="Chromosome 5"/>
</dbReference>